<feature type="transmembrane region" description="Helical" evidence="9">
    <location>
        <begin position="155"/>
        <end position="175"/>
    </location>
</feature>
<dbReference type="EMBL" id="AKGD01000003">
    <property type="protein sequence ID" value="EIT68330.1"/>
    <property type="molecule type" value="Genomic_DNA"/>
</dbReference>
<feature type="domain" description="Cation efflux protein transmembrane" evidence="10">
    <location>
        <begin position="11"/>
        <end position="206"/>
    </location>
</feature>
<dbReference type="PANTHER" id="PTHR43840">
    <property type="entry name" value="MITOCHONDRIAL METAL TRANSPORTER 1-RELATED"/>
    <property type="match status" value="1"/>
</dbReference>
<dbReference type="InterPro" id="IPR027470">
    <property type="entry name" value="Cation_efflux_CTD"/>
</dbReference>
<evidence type="ECO:0000256" key="4">
    <source>
        <dbReference type="ARBA" id="ARBA00022496"/>
    </source>
</evidence>
<name>I8T312_9GAMM</name>
<organism evidence="12 13">
    <name type="scientific">Hydrocarboniphaga effusa AP103</name>
    <dbReference type="NCBI Taxonomy" id="1172194"/>
    <lineage>
        <taxon>Bacteria</taxon>
        <taxon>Pseudomonadati</taxon>
        <taxon>Pseudomonadota</taxon>
        <taxon>Gammaproteobacteria</taxon>
        <taxon>Nevskiales</taxon>
        <taxon>Nevskiaceae</taxon>
        <taxon>Hydrocarboniphaga</taxon>
    </lineage>
</organism>
<evidence type="ECO:0000313" key="12">
    <source>
        <dbReference type="EMBL" id="EIT68330.1"/>
    </source>
</evidence>
<evidence type="ECO:0000256" key="5">
    <source>
        <dbReference type="ARBA" id="ARBA00022692"/>
    </source>
</evidence>
<dbReference type="GO" id="GO:0006882">
    <property type="term" value="P:intracellular zinc ion homeostasis"/>
    <property type="evidence" value="ECO:0007669"/>
    <property type="project" value="TreeGrafter"/>
</dbReference>
<comment type="caution">
    <text evidence="12">The sequence shown here is derived from an EMBL/GenBank/DDBJ whole genome shotgun (WGS) entry which is preliminary data.</text>
</comment>
<keyword evidence="6" id="KW-0862">Zinc</keyword>
<dbReference type="Gene3D" id="3.30.70.1350">
    <property type="entry name" value="Cation efflux protein, cytoplasmic domain"/>
    <property type="match status" value="1"/>
</dbReference>
<dbReference type="PANTHER" id="PTHR43840:SF15">
    <property type="entry name" value="MITOCHONDRIAL METAL TRANSPORTER 1-RELATED"/>
    <property type="match status" value="1"/>
</dbReference>
<evidence type="ECO:0000256" key="1">
    <source>
        <dbReference type="ARBA" id="ARBA00004141"/>
    </source>
</evidence>
<evidence type="ECO:0000256" key="2">
    <source>
        <dbReference type="ARBA" id="ARBA00010212"/>
    </source>
</evidence>
<dbReference type="InterPro" id="IPR027469">
    <property type="entry name" value="Cation_efflux_TMD_sf"/>
</dbReference>
<feature type="transmembrane region" description="Helical" evidence="9">
    <location>
        <begin position="116"/>
        <end position="134"/>
    </location>
</feature>
<dbReference type="Proteomes" id="UP000003704">
    <property type="component" value="Unassembled WGS sequence"/>
</dbReference>
<evidence type="ECO:0000256" key="7">
    <source>
        <dbReference type="ARBA" id="ARBA00022989"/>
    </source>
</evidence>
<proteinExistence type="inferred from homology"/>
<dbReference type="Gene3D" id="1.20.1510.10">
    <property type="entry name" value="Cation efflux protein transmembrane domain"/>
    <property type="match status" value="1"/>
</dbReference>
<evidence type="ECO:0000259" key="11">
    <source>
        <dbReference type="Pfam" id="PF16916"/>
    </source>
</evidence>
<keyword evidence="6" id="KW-0864">Zinc transport</keyword>
<dbReference type="InterPro" id="IPR050291">
    <property type="entry name" value="CDF_Transporter"/>
</dbReference>
<dbReference type="NCBIfam" id="TIGR01297">
    <property type="entry name" value="CDF"/>
    <property type="match status" value="1"/>
</dbReference>
<feature type="domain" description="Cation efflux protein cytoplasmic" evidence="11">
    <location>
        <begin position="215"/>
        <end position="285"/>
    </location>
</feature>
<dbReference type="InterPro" id="IPR058533">
    <property type="entry name" value="Cation_efflux_TM"/>
</dbReference>
<dbReference type="SUPFAM" id="SSF160240">
    <property type="entry name" value="Cation efflux protein cytoplasmic domain-like"/>
    <property type="match status" value="1"/>
</dbReference>
<keyword evidence="4" id="KW-0410">Iron transport</keyword>
<dbReference type="SUPFAM" id="SSF161111">
    <property type="entry name" value="Cation efflux protein transmembrane domain-like"/>
    <property type="match status" value="1"/>
</dbReference>
<accession>I8T312</accession>
<keyword evidence="4" id="KW-0408">Iron</keyword>
<dbReference type="GO" id="GO:0005886">
    <property type="term" value="C:plasma membrane"/>
    <property type="evidence" value="ECO:0007669"/>
    <property type="project" value="TreeGrafter"/>
</dbReference>
<dbReference type="InterPro" id="IPR036837">
    <property type="entry name" value="Cation_efflux_CTD_sf"/>
</dbReference>
<gene>
    <name evidence="12" type="ORF">WQQ_35250</name>
</gene>
<evidence type="ECO:0000256" key="8">
    <source>
        <dbReference type="ARBA" id="ARBA00023136"/>
    </source>
</evidence>
<dbReference type="Pfam" id="PF16916">
    <property type="entry name" value="ZT_dimer"/>
    <property type="match status" value="1"/>
</dbReference>
<reference evidence="12 13" key="1">
    <citation type="journal article" date="2012" name="J. Bacteriol.">
        <title>Genome Sequence of n-Alkane-Degrading Hydrocarboniphaga effusa Strain AP103T (ATCC BAA-332T).</title>
        <authorList>
            <person name="Chang H.K."/>
            <person name="Zylstra G.J."/>
            <person name="Chae J.C."/>
        </authorList>
    </citation>
    <scope>NUCLEOTIDE SEQUENCE [LARGE SCALE GENOMIC DNA]</scope>
    <source>
        <strain evidence="12 13">AP103</strain>
    </source>
</reference>
<feature type="transmembrane region" description="Helical" evidence="9">
    <location>
        <begin position="12"/>
        <end position="39"/>
    </location>
</feature>
<dbReference type="GO" id="GO:0015341">
    <property type="term" value="F:zinc efflux antiporter activity"/>
    <property type="evidence" value="ECO:0007669"/>
    <property type="project" value="TreeGrafter"/>
</dbReference>
<dbReference type="PATRIC" id="fig|1172194.4.peg.3422"/>
<protein>
    <submittedName>
        <fullName evidence="12">Uncharacterized protein</fullName>
    </submittedName>
</protein>
<dbReference type="GO" id="GO:0015086">
    <property type="term" value="F:cadmium ion transmembrane transporter activity"/>
    <property type="evidence" value="ECO:0007669"/>
    <property type="project" value="TreeGrafter"/>
</dbReference>
<evidence type="ECO:0000313" key="13">
    <source>
        <dbReference type="Proteomes" id="UP000003704"/>
    </source>
</evidence>
<keyword evidence="8 9" id="KW-0472">Membrane</keyword>
<dbReference type="AlphaFoldDB" id="I8T312"/>
<keyword evidence="3" id="KW-0813">Transport</keyword>
<comment type="subcellular location">
    <subcellularLocation>
        <location evidence="1">Membrane</location>
        <topology evidence="1">Multi-pass membrane protein</topology>
    </subcellularLocation>
</comment>
<keyword evidence="7 9" id="KW-1133">Transmembrane helix</keyword>
<keyword evidence="5 9" id="KW-0812">Transmembrane</keyword>
<dbReference type="STRING" id="1172194.WQQ_35250"/>
<evidence type="ECO:0000256" key="6">
    <source>
        <dbReference type="ARBA" id="ARBA00022906"/>
    </source>
</evidence>
<evidence type="ECO:0000256" key="9">
    <source>
        <dbReference type="SAM" id="Phobius"/>
    </source>
</evidence>
<keyword evidence="13" id="KW-1185">Reference proteome</keyword>
<comment type="similarity">
    <text evidence="2">Belongs to the cation diffusion facilitator (CDF) transporter (TC 2.A.4) family. FieF subfamily.</text>
</comment>
<dbReference type="InterPro" id="IPR002524">
    <property type="entry name" value="Cation_efflux"/>
</dbReference>
<keyword evidence="6" id="KW-0406">Ion transport</keyword>
<dbReference type="Pfam" id="PF01545">
    <property type="entry name" value="Cation_efflux"/>
    <property type="match status" value="1"/>
</dbReference>
<evidence type="ECO:0000256" key="3">
    <source>
        <dbReference type="ARBA" id="ARBA00022448"/>
    </source>
</evidence>
<sequence length="294" mass="31748">MPYEREVRRILWLTLALNLLVCAIKAGVGLASGSLAIIADAMHSLTDSLNNVMGLLIMRWATPKPDHEHPYGHLKFEAIGALGIAAMLGIACFEVLQSAVGRLLDPSAAAVEITPLSLALLVLVLAINLFVAVYERRAAQRLKSNLLLADAQQTFGDIWVTLGVIAGAAGVWLTGAWWIDVALSVPVSLAVLWSGWTVVRSNVPWLVDETAIQPAEIEAIATSIPGVIDCHAIHSRGLVGRQVFVEMHLTVSTPDLDTAHRITEQIEQKLADRYGQVTATIHVEPARYAEHSIG</sequence>
<feature type="transmembrane region" description="Helical" evidence="9">
    <location>
        <begin position="74"/>
        <end position="96"/>
    </location>
</feature>
<dbReference type="GO" id="GO:0015093">
    <property type="term" value="F:ferrous iron transmembrane transporter activity"/>
    <property type="evidence" value="ECO:0007669"/>
    <property type="project" value="TreeGrafter"/>
</dbReference>
<evidence type="ECO:0000259" key="10">
    <source>
        <dbReference type="Pfam" id="PF01545"/>
    </source>
</evidence>